<dbReference type="AlphaFoldDB" id="A0AAV1HR81"/>
<reference evidence="4 5" key="1">
    <citation type="submission" date="2023-10" db="EMBL/GenBank/DDBJ databases">
        <authorList>
            <person name="Maclean D."/>
            <person name="Macfadyen A."/>
        </authorList>
    </citation>
    <scope>NUCLEOTIDE SEQUENCE [LARGE SCALE GENOMIC DNA]</scope>
</reference>
<dbReference type="Pfam" id="PF13524">
    <property type="entry name" value="Glyco_trans_1_2"/>
    <property type="match status" value="1"/>
</dbReference>
<name>A0AAV1HR81_9CHLO</name>
<dbReference type="InterPro" id="IPR055259">
    <property type="entry name" value="YkvP/CgeB_Glyco_trans-like"/>
</dbReference>
<evidence type="ECO:0000313" key="5">
    <source>
        <dbReference type="Proteomes" id="UP001314263"/>
    </source>
</evidence>
<dbReference type="EMBL" id="CAUYUE010000001">
    <property type="protein sequence ID" value="CAK0733272.1"/>
    <property type="molecule type" value="Genomic_DNA"/>
</dbReference>
<evidence type="ECO:0000313" key="4">
    <source>
        <dbReference type="EMBL" id="CAK0733272.1"/>
    </source>
</evidence>
<feature type="signal peptide" evidence="2">
    <location>
        <begin position="1"/>
        <end position="30"/>
    </location>
</feature>
<evidence type="ECO:0000256" key="1">
    <source>
        <dbReference type="SAM" id="MobiDB-lite"/>
    </source>
</evidence>
<dbReference type="Proteomes" id="UP001314263">
    <property type="component" value="Unassembled WGS sequence"/>
</dbReference>
<evidence type="ECO:0000256" key="2">
    <source>
        <dbReference type="SAM" id="SignalP"/>
    </source>
</evidence>
<feature type="chain" id="PRO_5043628710" description="Spore protein YkvP/CgeB glycosyl transferase-like domain-containing protein" evidence="2">
    <location>
        <begin position="31"/>
        <end position="369"/>
    </location>
</feature>
<gene>
    <name evidence="4" type="ORF">CVIRNUC_000250</name>
</gene>
<evidence type="ECO:0000259" key="3">
    <source>
        <dbReference type="Pfam" id="PF13524"/>
    </source>
</evidence>
<proteinExistence type="predicted"/>
<keyword evidence="2" id="KW-0732">Signal</keyword>
<feature type="region of interest" description="Disordered" evidence="1">
    <location>
        <begin position="33"/>
        <end position="67"/>
    </location>
</feature>
<comment type="caution">
    <text evidence="4">The sequence shown here is derived from an EMBL/GenBank/DDBJ whole genome shotgun (WGS) entry which is preliminary data.</text>
</comment>
<sequence>MSACMNVRGKLTTICFVIVFLRCQYASGLAAHPSRGSAGEETWQSNNQRSRHRLSPSQSRIQHRESRGDGPISLHAFNRILIWAWVGVFHQGKELERVLSTEYRVTLLCFSNLPDPVWEDAMNSLYIIMPGFSAGVAPPNYILYQTEQWGHHSLNPYSATWANQRGNSTRQITLDAFQEALEVWDYSSHHLSLFAASPEFRSRPIRFRHVPFAWFPVSPPVEEKSKDIEVLHYGYMSDRRKSILEELEAKGLNVHIAGYSTWGPALSMLLRRAKIVINLHHNDAKILEMCRIMESLSYGALVISEPGAEEALQAQWTNNLIFAEGVDDLKKVIALYVQNETARVEQQTVGWEFAKSHYALEPFIQDHLL</sequence>
<organism evidence="4 5">
    <name type="scientific">Coccomyxa viridis</name>
    <dbReference type="NCBI Taxonomy" id="1274662"/>
    <lineage>
        <taxon>Eukaryota</taxon>
        <taxon>Viridiplantae</taxon>
        <taxon>Chlorophyta</taxon>
        <taxon>core chlorophytes</taxon>
        <taxon>Trebouxiophyceae</taxon>
        <taxon>Trebouxiophyceae incertae sedis</taxon>
        <taxon>Coccomyxaceae</taxon>
        <taxon>Coccomyxa</taxon>
    </lineage>
</organism>
<protein>
    <recommendedName>
        <fullName evidence="3">Spore protein YkvP/CgeB glycosyl transferase-like domain-containing protein</fullName>
    </recommendedName>
</protein>
<accession>A0AAV1HR81</accession>
<feature type="domain" description="Spore protein YkvP/CgeB glycosyl transferase-like" evidence="3">
    <location>
        <begin position="240"/>
        <end position="358"/>
    </location>
</feature>
<keyword evidence="5" id="KW-1185">Reference proteome</keyword>